<evidence type="ECO:0000256" key="1">
    <source>
        <dbReference type="ARBA" id="ARBA00004875"/>
    </source>
</evidence>
<dbReference type="Gene3D" id="3.40.50.300">
    <property type="entry name" value="P-loop containing nucleotide triphosphate hydrolases"/>
    <property type="match status" value="1"/>
</dbReference>
<evidence type="ECO:0000313" key="11">
    <source>
        <dbReference type="EnsemblMetazoa" id="XP_011666305"/>
    </source>
</evidence>
<dbReference type="InterPro" id="IPR027417">
    <property type="entry name" value="P-loop_NTPase"/>
</dbReference>
<comment type="catalytic activity">
    <reaction evidence="9">
        <text>D-gluconate + ATP = 6-phospho-D-gluconate + ADP + H(+)</text>
        <dbReference type="Rhea" id="RHEA:19433"/>
        <dbReference type="ChEBI" id="CHEBI:15378"/>
        <dbReference type="ChEBI" id="CHEBI:18391"/>
        <dbReference type="ChEBI" id="CHEBI:30616"/>
        <dbReference type="ChEBI" id="CHEBI:58759"/>
        <dbReference type="ChEBI" id="CHEBI:456216"/>
        <dbReference type="EC" id="2.7.1.12"/>
    </reaction>
</comment>
<name>A0A7M7HHP8_STRPU</name>
<accession>A0A7M7HHP8</accession>
<keyword evidence="4" id="KW-0808">Transferase</keyword>
<evidence type="ECO:0000256" key="7">
    <source>
        <dbReference type="ARBA" id="ARBA00022840"/>
    </source>
</evidence>
<evidence type="ECO:0000256" key="4">
    <source>
        <dbReference type="ARBA" id="ARBA00022679"/>
    </source>
</evidence>
<dbReference type="RefSeq" id="XP_011666305.2">
    <property type="nucleotide sequence ID" value="XM_011668003.2"/>
</dbReference>
<keyword evidence="12" id="KW-1185">Reference proteome</keyword>
<evidence type="ECO:0000256" key="2">
    <source>
        <dbReference type="ARBA" id="ARBA00008420"/>
    </source>
</evidence>
<feature type="region of interest" description="Disordered" evidence="10">
    <location>
        <begin position="106"/>
        <end position="132"/>
    </location>
</feature>
<evidence type="ECO:0000256" key="3">
    <source>
        <dbReference type="ARBA" id="ARBA00012054"/>
    </source>
</evidence>
<dbReference type="GeneID" id="100893966"/>
<evidence type="ECO:0000256" key="6">
    <source>
        <dbReference type="ARBA" id="ARBA00022777"/>
    </source>
</evidence>
<keyword evidence="7" id="KW-0067">ATP-binding</keyword>
<reference evidence="11" key="2">
    <citation type="submission" date="2021-01" db="UniProtKB">
        <authorList>
            <consortium name="EnsemblMetazoa"/>
        </authorList>
    </citation>
    <scope>IDENTIFICATION</scope>
</reference>
<dbReference type="Pfam" id="PF01202">
    <property type="entry name" value="SKI"/>
    <property type="match status" value="1"/>
</dbReference>
<dbReference type="InParanoid" id="A0A7M7HHP8"/>
<comment type="similarity">
    <text evidence="2">Belongs to the gluconokinase GntK/GntV family.</text>
</comment>
<feature type="compositionally biased region" description="Basic and acidic residues" evidence="10">
    <location>
        <begin position="113"/>
        <end position="132"/>
    </location>
</feature>
<dbReference type="OMA" id="HFIYLRA"/>
<sequence length="263" mass="29483">MILILMGVSGSGKSTIGHMLAEKLQWTFEDGDDYHPPSNKTKMSSGVPLDDTDRHQWLLNLNSIIQRWQRSNQHGIIVCSALKLKYRQVLLSGRSAKYFDTDVSSSSNFKQRHSQDVRTDSTSEMESTHTEVDQLQVGKQEDHLPHQSLSTQTASVQDVATTLHRQQEEHHYIAKDDDCCGLTGCKPPLVLFVHLKSTMELISSRLSERKGHFFNPGLLQSQFDTLEELGADEDGLVVDVSNSLDSVVSQIRDHVLTSLSEPI</sequence>
<evidence type="ECO:0000313" key="12">
    <source>
        <dbReference type="Proteomes" id="UP000007110"/>
    </source>
</evidence>
<evidence type="ECO:0000256" key="10">
    <source>
        <dbReference type="SAM" id="MobiDB-lite"/>
    </source>
</evidence>
<keyword evidence="6" id="KW-0418">Kinase</keyword>
<evidence type="ECO:0000256" key="5">
    <source>
        <dbReference type="ARBA" id="ARBA00022741"/>
    </source>
</evidence>
<dbReference type="UniPathway" id="UPA00792"/>
<dbReference type="CDD" id="cd02021">
    <property type="entry name" value="GntK"/>
    <property type="match status" value="1"/>
</dbReference>
<dbReference type="GO" id="GO:0005524">
    <property type="term" value="F:ATP binding"/>
    <property type="evidence" value="ECO:0007669"/>
    <property type="project" value="UniProtKB-KW"/>
</dbReference>
<protein>
    <recommendedName>
        <fullName evidence="3">gluconokinase</fullName>
        <ecNumber evidence="3">2.7.1.12</ecNumber>
    </recommendedName>
    <alternativeName>
        <fullName evidence="8">Gluconate kinase</fullName>
    </alternativeName>
</protein>
<dbReference type="Proteomes" id="UP000007110">
    <property type="component" value="Unassembled WGS sequence"/>
</dbReference>
<dbReference type="EC" id="2.7.1.12" evidence="3"/>
<reference evidence="12" key="1">
    <citation type="submission" date="2015-02" db="EMBL/GenBank/DDBJ databases">
        <title>Genome sequencing for Strongylocentrotus purpuratus.</title>
        <authorList>
            <person name="Murali S."/>
            <person name="Liu Y."/>
            <person name="Vee V."/>
            <person name="English A."/>
            <person name="Wang M."/>
            <person name="Skinner E."/>
            <person name="Han Y."/>
            <person name="Muzny D.M."/>
            <person name="Worley K.C."/>
            <person name="Gibbs R.A."/>
        </authorList>
    </citation>
    <scope>NUCLEOTIDE SEQUENCE</scope>
</reference>
<dbReference type="AlphaFoldDB" id="A0A7M7HHP8"/>
<keyword evidence="5" id="KW-0547">Nucleotide-binding</keyword>
<dbReference type="InterPro" id="IPR031322">
    <property type="entry name" value="Shikimate/glucono_kinase"/>
</dbReference>
<dbReference type="SUPFAM" id="SSF52540">
    <property type="entry name" value="P-loop containing nucleoside triphosphate hydrolases"/>
    <property type="match status" value="1"/>
</dbReference>
<dbReference type="OrthoDB" id="275177at2759"/>
<evidence type="ECO:0000256" key="9">
    <source>
        <dbReference type="ARBA" id="ARBA00048090"/>
    </source>
</evidence>
<dbReference type="KEGG" id="spu:100893966"/>
<dbReference type="GO" id="GO:0046316">
    <property type="term" value="F:gluconokinase activity"/>
    <property type="evidence" value="ECO:0000318"/>
    <property type="project" value="GO_Central"/>
</dbReference>
<evidence type="ECO:0000256" key="8">
    <source>
        <dbReference type="ARBA" id="ARBA00029835"/>
    </source>
</evidence>
<organism evidence="11 12">
    <name type="scientific">Strongylocentrotus purpuratus</name>
    <name type="common">Purple sea urchin</name>
    <dbReference type="NCBI Taxonomy" id="7668"/>
    <lineage>
        <taxon>Eukaryota</taxon>
        <taxon>Metazoa</taxon>
        <taxon>Echinodermata</taxon>
        <taxon>Eleutherozoa</taxon>
        <taxon>Echinozoa</taxon>
        <taxon>Echinoidea</taxon>
        <taxon>Euechinoidea</taxon>
        <taxon>Echinacea</taxon>
        <taxon>Camarodonta</taxon>
        <taxon>Echinidea</taxon>
        <taxon>Strongylocentrotidae</taxon>
        <taxon>Strongylocentrotus</taxon>
    </lineage>
</organism>
<dbReference type="InterPro" id="IPR006001">
    <property type="entry name" value="Therm_gnt_kin"/>
</dbReference>
<dbReference type="PANTHER" id="PTHR43442">
    <property type="entry name" value="GLUCONOKINASE-RELATED"/>
    <property type="match status" value="1"/>
</dbReference>
<proteinExistence type="inferred from homology"/>
<dbReference type="EnsemblMetazoa" id="XM_011668003">
    <property type="protein sequence ID" value="XP_011666305"/>
    <property type="gene ID" value="LOC100893966"/>
</dbReference>
<dbReference type="GO" id="GO:0005975">
    <property type="term" value="P:carbohydrate metabolic process"/>
    <property type="evidence" value="ECO:0007669"/>
    <property type="project" value="InterPro"/>
</dbReference>
<comment type="pathway">
    <text evidence="1">Carbohydrate acid metabolism; D-gluconate degradation.</text>
</comment>
<dbReference type="PANTHER" id="PTHR43442:SF3">
    <property type="entry name" value="GLUCONOKINASE-RELATED"/>
    <property type="match status" value="1"/>
</dbReference>